<comment type="caution">
    <text evidence="1">The sequence shown here is derived from an EMBL/GenBank/DDBJ whole genome shotgun (WGS) entry which is preliminary data.</text>
</comment>
<accession>A0A8S3VA76</accession>
<keyword evidence="1" id="KW-0808">Transferase</keyword>
<dbReference type="OrthoDB" id="2423195at2759"/>
<dbReference type="EC" id="2.3.2.27" evidence="1"/>
<dbReference type="GO" id="GO:0061630">
    <property type="term" value="F:ubiquitin protein ligase activity"/>
    <property type="evidence" value="ECO:0007669"/>
    <property type="project" value="UniProtKB-EC"/>
</dbReference>
<dbReference type="PANTHER" id="PTHR22605:SF1">
    <property type="entry name" value="RZ-TYPE DOMAIN-CONTAINING PROTEIN"/>
    <property type="match status" value="1"/>
</dbReference>
<evidence type="ECO:0000313" key="1">
    <source>
        <dbReference type="EMBL" id="CAG2254600.1"/>
    </source>
</evidence>
<organism evidence="1 2">
    <name type="scientific">Mytilus edulis</name>
    <name type="common">Blue mussel</name>
    <dbReference type="NCBI Taxonomy" id="6550"/>
    <lineage>
        <taxon>Eukaryota</taxon>
        <taxon>Metazoa</taxon>
        <taxon>Spiralia</taxon>
        <taxon>Lophotrochozoa</taxon>
        <taxon>Mollusca</taxon>
        <taxon>Bivalvia</taxon>
        <taxon>Autobranchia</taxon>
        <taxon>Pteriomorphia</taxon>
        <taxon>Mytilida</taxon>
        <taxon>Mytiloidea</taxon>
        <taxon>Mytilidae</taxon>
        <taxon>Mytilinae</taxon>
        <taxon>Mytilus</taxon>
    </lineage>
</organism>
<sequence>MSTPYADNEWRYCHKRFGKELTSMNLPFEIIFGSSFEEDLSDDYNYRILSRIILCMEQGMVLILKDLESIYGSLYDMLNQNYTIVDSTNKFLSLPLHDGIEQYFENTNFPSQNSSLSCIFTYSSIHSNIPNKFESKRIQRDKLAVFKSEKQFTSRVENFYHSSDDLLILQCLYSSDWQHILLAKVIIEKYLRELKRQKDAPETIEKKVCIVVHLERFVSCDVPLNFLSGWNLLFLDTIAKPETNLQHFYNKTKLQIVKSKDLKNFINESLFWALSRIQFTSKQNSLINLEEVLSSMHSCGFAIEVIKELIITYIQSTYLKSGNWCICVANDSQALLNSATYINALEKTFKT</sequence>
<protein>
    <submittedName>
        <fullName evidence="1">RNF213</fullName>
        <ecNumber evidence="1">2.3.2.27</ecNumber>
    </submittedName>
</protein>
<dbReference type="PANTHER" id="PTHR22605">
    <property type="entry name" value="RZ-TYPE DOMAIN-CONTAINING PROTEIN"/>
    <property type="match status" value="1"/>
</dbReference>
<dbReference type="InterPro" id="IPR031248">
    <property type="entry name" value="RNF213"/>
</dbReference>
<proteinExistence type="predicted"/>
<keyword evidence="1" id="KW-0012">Acyltransferase</keyword>
<keyword evidence="2" id="KW-1185">Reference proteome</keyword>
<dbReference type="EMBL" id="CAJPWZ010003250">
    <property type="protein sequence ID" value="CAG2254600.1"/>
    <property type="molecule type" value="Genomic_DNA"/>
</dbReference>
<name>A0A8S3VA76_MYTED</name>
<reference evidence="1" key="1">
    <citation type="submission" date="2021-03" db="EMBL/GenBank/DDBJ databases">
        <authorList>
            <person name="Bekaert M."/>
        </authorList>
    </citation>
    <scope>NUCLEOTIDE SEQUENCE</scope>
</reference>
<gene>
    <name evidence="1" type="ORF">MEDL_66095</name>
</gene>
<dbReference type="AlphaFoldDB" id="A0A8S3VA76"/>
<dbReference type="Proteomes" id="UP000683360">
    <property type="component" value="Unassembled WGS sequence"/>
</dbReference>
<dbReference type="GO" id="GO:0016887">
    <property type="term" value="F:ATP hydrolysis activity"/>
    <property type="evidence" value="ECO:0007669"/>
    <property type="project" value="InterPro"/>
</dbReference>
<evidence type="ECO:0000313" key="2">
    <source>
        <dbReference type="Proteomes" id="UP000683360"/>
    </source>
</evidence>